<evidence type="ECO:0000313" key="3">
    <source>
        <dbReference type="Proteomes" id="UP000245119"/>
    </source>
</evidence>
<protein>
    <submittedName>
        <fullName evidence="2">Uncharacterized protein</fullName>
    </submittedName>
</protein>
<keyword evidence="3" id="KW-1185">Reference proteome</keyword>
<dbReference type="STRING" id="400727.A0A2T7NIZ8"/>
<accession>A0A2T7NIZ8</accession>
<gene>
    <name evidence="2" type="ORF">C0Q70_19294</name>
</gene>
<name>A0A2T7NIZ8_POMCA</name>
<dbReference type="OrthoDB" id="5345392at2759"/>
<dbReference type="AlphaFoldDB" id="A0A2T7NIZ8"/>
<proteinExistence type="predicted"/>
<evidence type="ECO:0000256" key="1">
    <source>
        <dbReference type="SAM" id="MobiDB-lite"/>
    </source>
</evidence>
<feature type="region of interest" description="Disordered" evidence="1">
    <location>
        <begin position="89"/>
        <end position="110"/>
    </location>
</feature>
<reference evidence="2 3" key="1">
    <citation type="submission" date="2018-04" db="EMBL/GenBank/DDBJ databases">
        <title>The genome of golden apple snail Pomacea canaliculata provides insight into stress tolerance and invasive adaptation.</title>
        <authorList>
            <person name="Liu C."/>
            <person name="Liu B."/>
            <person name="Ren Y."/>
            <person name="Zhang Y."/>
            <person name="Wang H."/>
            <person name="Li S."/>
            <person name="Jiang F."/>
            <person name="Yin L."/>
            <person name="Zhang G."/>
            <person name="Qian W."/>
            <person name="Fan W."/>
        </authorList>
    </citation>
    <scope>NUCLEOTIDE SEQUENCE [LARGE SCALE GENOMIC DNA]</scope>
    <source>
        <strain evidence="2">SZHN2017</strain>
        <tissue evidence="2">Muscle</tissue>
    </source>
</reference>
<comment type="caution">
    <text evidence="2">The sequence shown here is derived from an EMBL/GenBank/DDBJ whole genome shotgun (WGS) entry which is preliminary data.</text>
</comment>
<dbReference type="EMBL" id="PZQS01000012">
    <property type="protein sequence ID" value="PVD21128.1"/>
    <property type="molecule type" value="Genomic_DNA"/>
</dbReference>
<dbReference type="Proteomes" id="UP000245119">
    <property type="component" value="Linkage Group LG12"/>
</dbReference>
<evidence type="ECO:0000313" key="2">
    <source>
        <dbReference type="EMBL" id="PVD21128.1"/>
    </source>
</evidence>
<organism evidence="2 3">
    <name type="scientific">Pomacea canaliculata</name>
    <name type="common">Golden apple snail</name>
    <dbReference type="NCBI Taxonomy" id="400727"/>
    <lineage>
        <taxon>Eukaryota</taxon>
        <taxon>Metazoa</taxon>
        <taxon>Spiralia</taxon>
        <taxon>Lophotrochozoa</taxon>
        <taxon>Mollusca</taxon>
        <taxon>Gastropoda</taxon>
        <taxon>Caenogastropoda</taxon>
        <taxon>Architaenioglossa</taxon>
        <taxon>Ampullarioidea</taxon>
        <taxon>Ampullariidae</taxon>
        <taxon>Pomacea</taxon>
    </lineage>
</organism>
<sequence>MKTLRLALRPFLVSLQRTKNRLFAPDLLLYTNTAITVAMSISGDLMQQHYQAIKKPKAPDWDKRRTTHMALAGSFTAWPDSPNYGKKGASGPVGMLTGIPDVTDGESRSA</sequence>